<organism evidence="4">
    <name type="scientific">Candidatus Kentrum sp. SD</name>
    <dbReference type="NCBI Taxonomy" id="2126332"/>
    <lineage>
        <taxon>Bacteria</taxon>
        <taxon>Pseudomonadati</taxon>
        <taxon>Pseudomonadota</taxon>
        <taxon>Gammaproteobacteria</taxon>
        <taxon>Candidatus Kentrum</taxon>
    </lineage>
</organism>
<evidence type="ECO:0000256" key="1">
    <source>
        <dbReference type="SAM" id="MobiDB-lite"/>
    </source>
</evidence>
<name>A0A451BJF2_9GAMM</name>
<dbReference type="EMBL" id="CAADHB010000014">
    <property type="protein sequence ID" value="VFK78411.1"/>
    <property type="molecule type" value="Genomic_DNA"/>
</dbReference>
<sequence>MTLKMMGIFFMIFSEIPSPEPENKTEAKNRSHCVSRMIAKLRGHRLISKIENPPTLSGCLFECIEKNFGKAAHVSPPLSDFTQTANMFGVFSMWTVVRFREINFPKVLYPCANIRALASIVEEELHESHIQTRNQIVQGTQSRKDDPSQQNAQDNGHGGFDQSL</sequence>
<evidence type="ECO:0000313" key="2">
    <source>
        <dbReference type="EMBL" id="VFK41713.1"/>
    </source>
</evidence>
<feature type="region of interest" description="Disordered" evidence="1">
    <location>
        <begin position="136"/>
        <end position="164"/>
    </location>
</feature>
<gene>
    <name evidence="4" type="ORF">BECKSD772D_GA0070982_101416</name>
    <name evidence="3" type="ORF">BECKSD772E_GA0070983_10715</name>
    <name evidence="2" type="ORF">BECKSD772F_GA0070984_11005</name>
</gene>
<dbReference type="AlphaFoldDB" id="A0A451BJF2"/>
<evidence type="ECO:0000313" key="3">
    <source>
        <dbReference type="EMBL" id="VFK46327.1"/>
    </source>
</evidence>
<proteinExistence type="predicted"/>
<dbReference type="EMBL" id="CAADFR010000100">
    <property type="protein sequence ID" value="VFK41713.1"/>
    <property type="molecule type" value="Genomic_DNA"/>
</dbReference>
<dbReference type="EMBL" id="CAADFU010000071">
    <property type="protein sequence ID" value="VFK46327.1"/>
    <property type="molecule type" value="Genomic_DNA"/>
</dbReference>
<evidence type="ECO:0000313" key="4">
    <source>
        <dbReference type="EMBL" id="VFK78411.1"/>
    </source>
</evidence>
<reference evidence="4" key="1">
    <citation type="submission" date="2019-02" db="EMBL/GenBank/DDBJ databases">
        <authorList>
            <person name="Gruber-Vodicka R. H."/>
            <person name="Seah K. B. B."/>
        </authorList>
    </citation>
    <scope>NUCLEOTIDE SEQUENCE</scope>
    <source>
        <strain evidence="4">BECK_S127</strain>
        <strain evidence="3">BECK_S1320</strain>
        <strain evidence="2">BECK_S1321</strain>
    </source>
</reference>
<protein>
    <submittedName>
        <fullName evidence="4">Uncharacterized protein</fullName>
    </submittedName>
</protein>
<accession>A0A451BJF2</accession>